<dbReference type="Pfam" id="PF04357">
    <property type="entry name" value="TamB"/>
    <property type="match status" value="1"/>
</dbReference>
<feature type="compositionally biased region" description="Basic and acidic residues" evidence="5">
    <location>
        <begin position="1545"/>
        <end position="1554"/>
    </location>
</feature>
<evidence type="ECO:0000256" key="4">
    <source>
        <dbReference type="ARBA" id="ARBA00023136"/>
    </source>
</evidence>
<organism evidence="8 9">
    <name type="scientific">Compostibacter hankyongensis</name>
    <dbReference type="NCBI Taxonomy" id="1007089"/>
    <lineage>
        <taxon>Bacteria</taxon>
        <taxon>Pseudomonadati</taxon>
        <taxon>Bacteroidota</taxon>
        <taxon>Chitinophagia</taxon>
        <taxon>Chitinophagales</taxon>
        <taxon>Chitinophagaceae</taxon>
        <taxon>Compostibacter</taxon>
    </lineage>
</organism>
<reference evidence="9" key="2">
    <citation type="journal article" date="2019" name="Int. J. Syst. Evol. Microbiol.">
        <title>The Global Catalogue of Microorganisms (GCM) 10K type strain sequencing project: providing services to taxonomists for standard genome sequencing and annotation.</title>
        <authorList>
            <consortium name="The Broad Institute Genomics Platform"/>
            <consortium name="The Broad Institute Genome Sequencing Center for Infectious Disease"/>
            <person name="Wu L."/>
            <person name="Ma J."/>
        </authorList>
    </citation>
    <scope>NUCLEOTIDE SEQUENCE [LARGE SCALE GENOMIC DNA]</scope>
    <source>
        <strain evidence="9">JCM 17664</strain>
    </source>
</reference>
<feature type="region of interest" description="Disordered" evidence="5">
    <location>
        <begin position="1545"/>
        <end position="1600"/>
    </location>
</feature>
<dbReference type="EMBL" id="BAABFN010000003">
    <property type="protein sequence ID" value="GAA4309743.1"/>
    <property type="molecule type" value="Genomic_DNA"/>
</dbReference>
<keyword evidence="3" id="KW-1133">Transmembrane helix</keyword>
<sequence length="1600" mass="177957">MSLRLFDRLSLDGAYLEDRHKDTLLYAGRLEVAVNDFFFLKAKTDFRRIYLKDAVVNLRRHKGDSTWNYQFLLDVFASPDTSGSQPPPNLALRRLSLENVRLNKTDAWLGQDMFADIGTLQLDARSLDLRKHRLLIHTLKLDHPVFVIADYTGSRPPRPAAAASPGTAPEADSSGALRWNPDHWDIRVDKLELAKGAFALIKKEQPKLNSGFDPAHIAVYDINASFDDLHLRDDSIITGVSLSAKERCGLRIDQLKSRFKLSPVQMEFADLDLRTNRSRLRDYYSMNFSDFSDMSDYVSSVIMRANIKNSVISSDDIAYFAPALSTWKKDFTVNGNADGTVENLSGTFSEIRSGDSRLRGRIKMRGLPDINETFIDFHADELLTNGPDIQRFFSAVQEQQTIDPSLLSSIRFEGNFTGFIHDFVAYGKFNTNLGNLQSDLNMKFGKNNRAVVYSGNLSADRFDVGKLFHIARAGAASFNAKLDGQGFDFNTLNARVDANISQLELNDYTYEGISTAGTFNRKLFNGSLAVADPNLDLNFEGAIDFNDSLPIFNFRSLINRSNLYALHLTRDTVTFSGRLNLDFTGNNIDNFLGTARLREISLYKNSNRVEIDSLSLHSDVVNGEKQLTLAGNEIAGTLRGRFNIQHLPDAVGSLLNRYFPHKIKKPEGPLLPENFSFTLSLGKVEKMLQAVSGRFSGLNDSYIRGNINTGSDSLTLTASVPSFGYDRYLFKDIEISGRGTDSMLGLTTTMQGVYVGDSLFLPNARIRTVSHADTSYINFRTKSNTSGNNADIYARLITPEDGYKVSILNSELLINNKDWHIPSDNEIILQKRSVSVSNFNIFHNDQKISLSSEKTDSGAAPAFLVNVQQVNIRDFTRFFSGDNRLEGTVNGQFRVLDPLNKLQISGGLKADRFRINNDSIGLLETRAAYDKEKGELEWSVEKQDDPARNFSMKGLVGLTADNKQLKGEFNLNHTDISLLGSFLGDYVSEFSGTGTGQLSLGGNTESPLLLGKVRMDSVRLKVNYLGTYYRFTNETITFTDNAIDAGSLTLHDDMGHTAVLTGKATHQHFKNLRFDFSVLGSNFRFLNTTEKDNPLYYGQVFASGRLHFYGPLNNMQMDVTVAPQKNTHLYLPLSDAKDIGKHDFIIFQQLGKEMKSTQSGNAVKTNLTVHLNAVMNPNATIDVIVDPNSGDRISARGNGSLQMNVRVGGDFSLYGNYVIESGFYNFSFHNLLNRKFQINEGGTITWSGDPSDANVNITAVYHVPGGATLYDLIAADMEVSGSTINPTPQDRQREKVDVLLNLKGSLKKPDITYDIQLPESGISTSVFATAKLVQIRQNPNDLLTQVTGLLFAGQFIPSASATSGGVLRAGGLSNAGMWVSSQLNGVLNNVFGRQLRNAGVDLNFNYNTYSGTAGGEQGDPLQRNDVQLNVGKSFFNNRVRVEVGPSIDWGRYNNTANNQIGSNSYFAGDFRLEYLISPDGHFRFFAFSRNNYDVLRNQSLTRNGVGMAYRREFDALDEFFVSRREQRYQDSIRAQRFRELQEKAMQEDTSHIDSIRQAARPDSLQPSTKPPGGLRTSPILFKDSLPGTQQAPPADTAAAQ</sequence>
<comment type="subcellular location">
    <subcellularLocation>
        <location evidence="1">Membrane</location>
        <topology evidence="1">Single-pass membrane protein</topology>
    </subcellularLocation>
</comment>
<keyword evidence="4" id="KW-0472">Membrane</keyword>
<dbReference type="Proteomes" id="UP001501207">
    <property type="component" value="Unassembled WGS sequence"/>
</dbReference>
<proteinExistence type="predicted"/>
<keyword evidence="2" id="KW-0812">Transmembrane</keyword>
<dbReference type="EMBL" id="BAABFN010000002">
    <property type="protein sequence ID" value="GAA4309385.1"/>
    <property type="molecule type" value="Genomic_DNA"/>
</dbReference>
<name>A0ABP8FSF2_9BACT</name>
<comment type="caution">
    <text evidence="8">The sequence shown here is derived from an EMBL/GenBank/DDBJ whole genome shotgun (WGS) entry which is preliminary data.</text>
</comment>
<dbReference type="InterPro" id="IPR007452">
    <property type="entry name" value="TamB_C"/>
</dbReference>
<dbReference type="RefSeq" id="WP_344978312.1">
    <property type="nucleotide sequence ID" value="NZ_BAABFN010000002.1"/>
</dbReference>
<gene>
    <name evidence="7" type="ORF">GCM10023143_17340</name>
    <name evidence="8" type="ORF">GCM10023143_17830</name>
</gene>
<reference evidence="8" key="1">
    <citation type="journal article" date="2014" name="Int. J. Syst. Evol. Microbiol.">
        <title>Complete genome of a new Firmicutes species belonging to the dominant human colonic microbiota ('Ruminococcus bicirculans') reveals two chromosomes and a selective capacity to utilize plant glucans.</title>
        <authorList>
            <consortium name="NISC Comparative Sequencing Program"/>
            <person name="Wegmann U."/>
            <person name="Louis P."/>
            <person name="Goesmann A."/>
            <person name="Henrissat B."/>
            <person name="Duncan S.H."/>
            <person name="Flint H.J."/>
        </authorList>
    </citation>
    <scope>NUCLEOTIDE SEQUENCE</scope>
    <source>
        <strain evidence="8">JCM 17664</strain>
    </source>
</reference>
<evidence type="ECO:0000259" key="6">
    <source>
        <dbReference type="Pfam" id="PF04357"/>
    </source>
</evidence>
<evidence type="ECO:0000313" key="7">
    <source>
        <dbReference type="EMBL" id="GAA4309385.1"/>
    </source>
</evidence>
<evidence type="ECO:0000256" key="3">
    <source>
        <dbReference type="ARBA" id="ARBA00022989"/>
    </source>
</evidence>
<evidence type="ECO:0000313" key="8">
    <source>
        <dbReference type="EMBL" id="GAA4309743.1"/>
    </source>
</evidence>
<evidence type="ECO:0000313" key="9">
    <source>
        <dbReference type="Proteomes" id="UP001501207"/>
    </source>
</evidence>
<dbReference type="PANTHER" id="PTHR36985">
    <property type="entry name" value="TRANSLOCATION AND ASSEMBLY MODULE SUBUNIT TAMB"/>
    <property type="match status" value="1"/>
</dbReference>
<reference evidence="8" key="3">
    <citation type="submission" date="2023-12" db="EMBL/GenBank/DDBJ databases">
        <authorList>
            <person name="Sun Q."/>
            <person name="Inoue M."/>
        </authorList>
    </citation>
    <scope>NUCLEOTIDE SEQUENCE</scope>
    <source>
        <strain evidence="8">JCM 17664</strain>
    </source>
</reference>
<feature type="compositionally biased region" description="Low complexity" evidence="5">
    <location>
        <begin position="1588"/>
        <end position="1600"/>
    </location>
</feature>
<feature type="compositionally biased region" description="Low complexity" evidence="5">
    <location>
        <begin position="156"/>
        <end position="169"/>
    </location>
</feature>
<evidence type="ECO:0000256" key="5">
    <source>
        <dbReference type="SAM" id="MobiDB-lite"/>
    </source>
</evidence>
<evidence type="ECO:0000256" key="2">
    <source>
        <dbReference type="ARBA" id="ARBA00022692"/>
    </source>
</evidence>
<accession>A0ABP8FSF2</accession>
<protein>
    <submittedName>
        <fullName evidence="8">Translocation/assembly module TamB domain-containing protein</fullName>
    </submittedName>
</protein>
<keyword evidence="9" id="KW-1185">Reference proteome</keyword>
<feature type="domain" description="Translocation and assembly module TamB C-terminal" evidence="6">
    <location>
        <begin position="1054"/>
        <end position="1513"/>
    </location>
</feature>
<dbReference type="PANTHER" id="PTHR36985:SF1">
    <property type="entry name" value="TRANSLOCATION AND ASSEMBLY MODULE SUBUNIT TAMB"/>
    <property type="match status" value="1"/>
</dbReference>
<evidence type="ECO:0000256" key="1">
    <source>
        <dbReference type="ARBA" id="ARBA00004167"/>
    </source>
</evidence>
<feature type="region of interest" description="Disordered" evidence="5">
    <location>
        <begin position="156"/>
        <end position="176"/>
    </location>
</feature>